<dbReference type="AlphaFoldDB" id="A0A8B8QAF0"/>
<evidence type="ECO:0000256" key="3">
    <source>
        <dbReference type="PROSITE-ProRule" id="PRU01191"/>
    </source>
</evidence>
<comment type="similarity">
    <text evidence="3">Belongs to the GRAS family.</text>
</comment>
<organism evidence="5 6">
    <name type="scientific">Rhodamnia argentea</name>
    <dbReference type="NCBI Taxonomy" id="178133"/>
    <lineage>
        <taxon>Eukaryota</taxon>
        <taxon>Viridiplantae</taxon>
        <taxon>Streptophyta</taxon>
        <taxon>Embryophyta</taxon>
        <taxon>Tracheophyta</taxon>
        <taxon>Spermatophyta</taxon>
        <taxon>Magnoliopsida</taxon>
        <taxon>eudicotyledons</taxon>
        <taxon>Gunneridae</taxon>
        <taxon>Pentapetalae</taxon>
        <taxon>rosids</taxon>
        <taxon>malvids</taxon>
        <taxon>Myrtales</taxon>
        <taxon>Myrtaceae</taxon>
        <taxon>Myrtoideae</taxon>
        <taxon>Myrteae</taxon>
        <taxon>Australasian group</taxon>
        <taxon>Rhodamnia</taxon>
    </lineage>
</organism>
<proteinExistence type="inferred from homology"/>
<protein>
    <submittedName>
        <fullName evidence="6">DELLA protein RGL1-like</fullName>
    </submittedName>
</protein>
<dbReference type="RefSeq" id="XP_030543227.1">
    <property type="nucleotide sequence ID" value="XM_030687367.2"/>
</dbReference>
<dbReference type="OrthoDB" id="770224at2759"/>
<keyword evidence="2" id="KW-0804">Transcription</keyword>
<accession>A0A8B8QAF0</accession>
<gene>
    <name evidence="6" type="primary">LOC115750185</name>
</gene>
<dbReference type="InterPro" id="IPR005202">
    <property type="entry name" value="TF_GRAS"/>
</dbReference>
<feature type="region of interest" description="Disordered" evidence="4">
    <location>
        <begin position="88"/>
        <end position="107"/>
    </location>
</feature>
<dbReference type="Proteomes" id="UP000827889">
    <property type="component" value="Chromosome 1"/>
</dbReference>
<sequence length="567" mass="63961">MANVSFSFRSFGFDQGCVPEDRDKEERVAKGVQEHRGEDVAVLNPFFSGFGSQQENLSNQGVRLPDQSQLGSKSMILDQFNLNVSYPATSGSEESPEFGNKQKTMMPPSSKATLELLSNYWTVVKKSKRDDPVEMNREVSVSQPKLSAEEIMKVAGTRYIQFQHQRDNHFSMLTHPFGPAFSGLSEDDLKEVELAQLLLAAAEKVGDQQFDRASRLLSYCELLASKRASPAQRIVLYFVEALQDRIDKETGRMISAKGCERKAGKDDMSQGLSTSLISLKCHAQLPFNQVTQFTALQVILEQTLSATRIHLIDLQIRSGIQWIVLMQALAERKGEPVELLKITAVGSAGRAKMEEAGKRLASVAESMNIPFSFQLLFLPNLEDIREEQFNLEDGEAIAVYAPMVLRTMISRPTSLEKMISVVRNLNPSVMVMTEVEANHNSPSFVTRFIEALFFYSAYFDCLEACMTQETEYKTIVEEIFSIGIRNIVSTEGHERVTRNVKIEVWRAFFARYRMVELELSEASLYQATLVTKQFACERFCTLNRDGNCLLVGWKGTPILSLSAWKFW</sequence>
<feature type="region of interest" description="Leucine repeat II (LRII)" evidence="3">
    <location>
        <begin position="355"/>
        <end position="387"/>
    </location>
</feature>
<keyword evidence="1" id="KW-0805">Transcription regulation</keyword>
<dbReference type="GeneID" id="115750185"/>
<evidence type="ECO:0000256" key="4">
    <source>
        <dbReference type="SAM" id="MobiDB-lite"/>
    </source>
</evidence>
<evidence type="ECO:0000256" key="2">
    <source>
        <dbReference type="ARBA" id="ARBA00023163"/>
    </source>
</evidence>
<name>A0A8B8QAF0_9MYRT</name>
<dbReference type="PROSITE" id="PS50985">
    <property type="entry name" value="GRAS"/>
    <property type="match status" value="1"/>
</dbReference>
<reference evidence="6" key="2">
    <citation type="submission" date="2025-08" db="UniProtKB">
        <authorList>
            <consortium name="RefSeq"/>
        </authorList>
    </citation>
    <scope>IDENTIFICATION</scope>
    <source>
        <tissue evidence="6">Leaf</tissue>
    </source>
</reference>
<evidence type="ECO:0000256" key="1">
    <source>
        <dbReference type="ARBA" id="ARBA00023015"/>
    </source>
</evidence>
<feature type="region of interest" description="SAW" evidence="3">
    <location>
        <begin position="489"/>
        <end position="565"/>
    </location>
</feature>
<reference evidence="5" key="1">
    <citation type="submission" date="2025-05" db="UniProtKB">
        <authorList>
            <consortium name="RefSeq"/>
        </authorList>
    </citation>
    <scope>NUCLEOTIDE SEQUENCE [LARGE SCALE GENOMIC DNA]</scope>
</reference>
<evidence type="ECO:0000313" key="6">
    <source>
        <dbReference type="RefSeq" id="XP_030543227.1"/>
    </source>
</evidence>
<comment type="caution">
    <text evidence="3">Lacks conserved residue(s) required for the propagation of feature annotation.</text>
</comment>
<dbReference type="Pfam" id="PF03514">
    <property type="entry name" value="GRAS"/>
    <property type="match status" value="1"/>
</dbReference>
<keyword evidence="5" id="KW-1185">Reference proteome</keyword>
<dbReference type="PANTHER" id="PTHR31636">
    <property type="entry name" value="OSJNBA0084A10.13 PROTEIN-RELATED"/>
    <property type="match status" value="1"/>
</dbReference>
<evidence type="ECO:0000313" key="5">
    <source>
        <dbReference type="Proteomes" id="UP000827889"/>
    </source>
</evidence>
<dbReference type="KEGG" id="rarg:115750185"/>